<name>A0A1X2G2A2_9FUNG</name>
<keyword evidence="3" id="KW-1185">Reference proteome</keyword>
<sequence>MKSIPVVLIIVISSITYNISSHCKPSWHHPFMLERQKEVWAETCYTIDARSVSNILEALPLPPLVTLSAFLSGRHRSLAARPLNQGLPILPPLSNAGRARQHCEAASGREAQCCTFYPHDTPRKAKRICVAKPAAPIHHVTITGSPRQPDPPA</sequence>
<organism evidence="2 3">
    <name type="scientific">Hesseltinella vesiculosa</name>
    <dbReference type="NCBI Taxonomy" id="101127"/>
    <lineage>
        <taxon>Eukaryota</taxon>
        <taxon>Fungi</taxon>
        <taxon>Fungi incertae sedis</taxon>
        <taxon>Mucoromycota</taxon>
        <taxon>Mucoromycotina</taxon>
        <taxon>Mucoromycetes</taxon>
        <taxon>Mucorales</taxon>
        <taxon>Cunninghamellaceae</taxon>
        <taxon>Hesseltinella</taxon>
    </lineage>
</organism>
<evidence type="ECO:0008006" key="4">
    <source>
        <dbReference type="Google" id="ProtNLM"/>
    </source>
</evidence>
<protein>
    <recommendedName>
        <fullName evidence="4">Hydrophobin</fullName>
    </recommendedName>
</protein>
<dbReference type="AlphaFoldDB" id="A0A1X2G2A2"/>
<keyword evidence="1" id="KW-0732">Signal</keyword>
<evidence type="ECO:0000313" key="2">
    <source>
        <dbReference type="EMBL" id="ORX42510.1"/>
    </source>
</evidence>
<proteinExistence type="predicted"/>
<evidence type="ECO:0000256" key="1">
    <source>
        <dbReference type="SAM" id="SignalP"/>
    </source>
</evidence>
<feature type="chain" id="PRO_5013095143" description="Hydrophobin" evidence="1">
    <location>
        <begin position="21"/>
        <end position="153"/>
    </location>
</feature>
<comment type="caution">
    <text evidence="2">The sequence shown here is derived from an EMBL/GenBank/DDBJ whole genome shotgun (WGS) entry which is preliminary data.</text>
</comment>
<dbReference type="EMBL" id="MCGT01000066">
    <property type="protein sequence ID" value="ORX42510.1"/>
    <property type="molecule type" value="Genomic_DNA"/>
</dbReference>
<gene>
    <name evidence="2" type="ORF">DM01DRAFT_1214792</name>
</gene>
<dbReference type="Proteomes" id="UP000242146">
    <property type="component" value="Unassembled WGS sequence"/>
</dbReference>
<accession>A0A1X2G2A2</accession>
<reference evidence="2 3" key="1">
    <citation type="submission" date="2016-07" db="EMBL/GenBank/DDBJ databases">
        <title>Pervasive Adenine N6-methylation of Active Genes in Fungi.</title>
        <authorList>
            <consortium name="DOE Joint Genome Institute"/>
            <person name="Mondo S.J."/>
            <person name="Dannebaum R.O."/>
            <person name="Kuo R.C."/>
            <person name="Labutti K."/>
            <person name="Haridas S."/>
            <person name="Kuo A."/>
            <person name="Salamov A."/>
            <person name="Ahrendt S.R."/>
            <person name="Lipzen A."/>
            <person name="Sullivan W."/>
            <person name="Andreopoulos W.B."/>
            <person name="Clum A."/>
            <person name="Lindquist E."/>
            <person name="Daum C."/>
            <person name="Ramamoorthy G.K."/>
            <person name="Gryganskyi A."/>
            <person name="Culley D."/>
            <person name="Magnuson J.K."/>
            <person name="James T.Y."/>
            <person name="O'Malley M.A."/>
            <person name="Stajich J.E."/>
            <person name="Spatafora J.W."/>
            <person name="Visel A."/>
            <person name="Grigoriev I.V."/>
        </authorList>
    </citation>
    <scope>NUCLEOTIDE SEQUENCE [LARGE SCALE GENOMIC DNA]</scope>
    <source>
        <strain evidence="2 3">NRRL 3301</strain>
    </source>
</reference>
<feature type="signal peptide" evidence="1">
    <location>
        <begin position="1"/>
        <end position="20"/>
    </location>
</feature>
<evidence type="ECO:0000313" key="3">
    <source>
        <dbReference type="Proteomes" id="UP000242146"/>
    </source>
</evidence>